<keyword evidence="1" id="KW-0812">Transmembrane</keyword>
<feature type="transmembrane region" description="Helical" evidence="1">
    <location>
        <begin position="190"/>
        <end position="212"/>
    </location>
</feature>
<feature type="transmembrane region" description="Helical" evidence="1">
    <location>
        <begin position="312"/>
        <end position="338"/>
    </location>
</feature>
<keyword evidence="1" id="KW-0472">Membrane</keyword>
<evidence type="ECO:0000313" key="3">
    <source>
        <dbReference type="Proteomes" id="UP001152592"/>
    </source>
</evidence>
<protein>
    <submittedName>
        <fullName evidence="2">Uncharacterized protein</fullName>
    </submittedName>
</protein>
<dbReference type="AlphaFoldDB" id="A0A9W4JH16"/>
<evidence type="ECO:0000313" key="2">
    <source>
        <dbReference type="EMBL" id="CAG8393467.1"/>
    </source>
</evidence>
<proteinExistence type="predicted"/>
<evidence type="ECO:0000256" key="1">
    <source>
        <dbReference type="SAM" id="Phobius"/>
    </source>
</evidence>
<gene>
    <name evidence="2" type="ORF">PSALAMII_LOCUS6920</name>
</gene>
<feature type="transmembrane region" description="Helical" evidence="1">
    <location>
        <begin position="232"/>
        <end position="256"/>
    </location>
</feature>
<organism evidence="2 3">
    <name type="scientific">Penicillium salamii</name>
    <dbReference type="NCBI Taxonomy" id="1612424"/>
    <lineage>
        <taxon>Eukaryota</taxon>
        <taxon>Fungi</taxon>
        <taxon>Dikarya</taxon>
        <taxon>Ascomycota</taxon>
        <taxon>Pezizomycotina</taxon>
        <taxon>Eurotiomycetes</taxon>
        <taxon>Eurotiomycetidae</taxon>
        <taxon>Eurotiales</taxon>
        <taxon>Aspergillaceae</taxon>
        <taxon>Penicillium</taxon>
    </lineage>
</organism>
<comment type="caution">
    <text evidence="2">The sequence shown here is derived from an EMBL/GenBank/DDBJ whole genome shotgun (WGS) entry which is preliminary data.</text>
</comment>
<feature type="transmembrane region" description="Helical" evidence="1">
    <location>
        <begin position="26"/>
        <end position="49"/>
    </location>
</feature>
<dbReference type="EMBL" id="CAJVPD010000247">
    <property type="protein sequence ID" value="CAG8393467.1"/>
    <property type="molecule type" value="Genomic_DNA"/>
</dbReference>
<dbReference type="OrthoDB" id="5408934at2759"/>
<dbReference type="Proteomes" id="UP001152592">
    <property type="component" value="Unassembled WGS sequence"/>
</dbReference>
<name>A0A9W4JH16_9EURO</name>
<keyword evidence="1" id="KW-1133">Transmembrane helix</keyword>
<reference evidence="2" key="1">
    <citation type="submission" date="2021-07" db="EMBL/GenBank/DDBJ databases">
        <authorList>
            <person name="Branca A.L. A."/>
        </authorList>
    </citation>
    <scope>NUCLEOTIDE SEQUENCE</scope>
</reference>
<accession>A0A9W4JH16</accession>
<sequence>MSLIGNVFERRETELIFPRQHRQNLILVWLGVLIIVITGIAFILAILWVHYTSTVLATLAAVEDVNPATYIILDDEGPKDPETGEPIHAKPITSGLRSSIRHLRAHGGIRQCFRGLRMYIDVGGANIGFAMIGFFALPNSTSFFGSLVVQFIARMPWATWQMAWVHRVIADKSPQNRYRRMLGYNTWPRIAPAAALYNLAMCMTFSLPFAAVNMAGWALVAVGSPWKDVGHWKYLVGVILPVLFGIVLSLPVRIIFARVAASMLPEEDEPILPFDRSFDGKVDPVVSGKKELGLLDAWTTFGWSARIRFVKIFFKGLGIEIALGCLGFTLMIFEAWVISP</sequence>